<comment type="caution">
    <text evidence="2">The sequence shown here is derived from an EMBL/GenBank/DDBJ whole genome shotgun (WGS) entry which is preliminary data.</text>
</comment>
<keyword evidence="3" id="KW-1185">Reference proteome</keyword>
<dbReference type="RefSeq" id="WP_084389620.1">
    <property type="nucleotide sequence ID" value="NZ_JBHSMX010000062.1"/>
</dbReference>
<sequence length="195" mass="23166">MIDSRDLRDWLFRGLMFEAEADRFRLAGIRVGADTEASERTLFADQLAPFGVDLRGEALRMARLYALLYCFENSVRELVTQRLRERHGEDWWTQKVPRKVQEFATTRQKDAKDNSWLEGHTKDPLSFVQFGHLSDIIIANWDDFSDLISSQHWLKQRLDELERARNFIAHNRYLLPAEFQRIEMYVNDWNRMVGL</sequence>
<evidence type="ECO:0000313" key="3">
    <source>
        <dbReference type="Proteomes" id="UP001596084"/>
    </source>
</evidence>
<organism evidence="2 3">
    <name type="scientific">Polaromonas jejuensis</name>
    <dbReference type="NCBI Taxonomy" id="457502"/>
    <lineage>
        <taxon>Bacteria</taxon>
        <taxon>Pseudomonadati</taxon>
        <taxon>Pseudomonadota</taxon>
        <taxon>Betaproteobacteria</taxon>
        <taxon>Burkholderiales</taxon>
        <taxon>Comamonadaceae</taxon>
        <taxon>Polaromonas</taxon>
    </lineage>
</organism>
<evidence type="ECO:0000313" key="2">
    <source>
        <dbReference type="EMBL" id="MFC5523053.1"/>
    </source>
</evidence>
<dbReference type="Pfam" id="PF18731">
    <property type="entry name" value="HEPN_Swt1"/>
    <property type="match status" value="1"/>
</dbReference>
<dbReference type="InterPro" id="IPR041650">
    <property type="entry name" value="HEPN_Swt1"/>
</dbReference>
<dbReference type="Proteomes" id="UP001596084">
    <property type="component" value="Unassembled WGS sequence"/>
</dbReference>
<proteinExistence type="predicted"/>
<accession>A0ABW0QEH0</accession>
<name>A0ABW0QEH0_9BURK</name>
<feature type="domain" description="Swt1-like HEPN" evidence="1">
    <location>
        <begin position="68"/>
        <end position="194"/>
    </location>
</feature>
<reference evidence="3" key="1">
    <citation type="journal article" date="2019" name="Int. J. Syst. Evol. Microbiol.">
        <title>The Global Catalogue of Microorganisms (GCM) 10K type strain sequencing project: providing services to taxonomists for standard genome sequencing and annotation.</title>
        <authorList>
            <consortium name="The Broad Institute Genomics Platform"/>
            <consortium name="The Broad Institute Genome Sequencing Center for Infectious Disease"/>
            <person name="Wu L."/>
            <person name="Ma J."/>
        </authorList>
    </citation>
    <scope>NUCLEOTIDE SEQUENCE [LARGE SCALE GENOMIC DNA]</scope>
    <source>
        <strain evidence="3">CGMCC 4.7277</strain>
    </source>
</reference>
<dbReference type="EMBL" id="JBHSMX010000062">
    <property type="protein sequence ID" value="MFC5523053.1"/>
    <property type="molecule type" value="Genomic_DNA"/>
</dbReference>
<gene>
    <name evidence="2" type="ORF">ACFPP7_19370</name>
</gene>
<protein>
    <submittedName>
        <fullName evidence="2">Swt1 family HEPN domain-containing protein</fullName>
    </submittedName>
</protein>
<evidence type="ECO:0000259" key="1">
    <source>
        <dbReference type="Pfam" id="PF18731"/>
    </source>
</evidence>